<dbReference type="AlphaFoldDB" id="A0A9X3X2Z7"/>
<dbReference type="GO" id="GO:0007059">
    <property type="term" value="P:chromosome segregation"/>
    <property type="evidence" value="ECO:0007669"/>
    <property type="project" value="UniProtKB-UniRule"/>
</dbReference>
<dbReference type="PANTHER" id="PTHR30349">
    <property type="entry name" value="PHAGE INTEGRASE-RELATED"/>
    <property type="match status" value="1"/>
</dbReference>
<dbReference type="InterPro" id="IPR011010">
    <property type="entry name" value="DNA_brk_join_enz"/>
</dbReference>
<comment type="caution">
    <text evidence="12">The sequence shown here is derived from an EMBL/GenBank/DDBJ whole genome shotgun (WGS) entry which is preliminary data.</text>
</comment>
<dbReference type="GO" id="GO:0005737">
    <property type="term" value="C:cytoplasm"/>
    <property type="evidence" value="ECO:0007669"/>
    <property type="project" value="UniProtKB-SubCell"/>
</dbReference>
<reference evidence="12 13" key="1">
    <citation type="submission" date="2021-04" db="EMBL/GenBank/DDBJ databases">
        <title>Genome analysis of Polyangium sp.</title>
        <authorList>
            <person name="Li Y."/>
            <person name="Wang J."/>
        </authorList>
    </citation>
    <scope>NUCLEOTIDE SEQUENCE [LARGE SCALE GENOMIC DNA]</scope>
    <source>
        <strain evidence="12 13">SDU14</strain>
    </source>
</reference>
<dbReference type="HAMAP" id="MF_01808">
    <property type="entry name" value="Recomb_XerC_XerD"/>
    <property type="match status" value="1"/>
</dbReference>
<dbReference type="Pfam" id="PF02899">
    <property type="entry name" value="Phage_int_SAM_1"/>
    <property type="match status" value="1"/>
</dbReference>
<evidence type="ECO:0000256" key="9">
    <source>
        <dbReference type="HAMAP-Rule" id="MF_01808"/>
    </source>
</evidence>
<dbReference type="SUPFAM" id="SSF56349">
    <property type="entry name" value="DNA breaking-rejoining enzymes"/>
    <property type="match status" value="1"/>
</dbReference>
<keyword evidence="7 9" id="KW-0233">DNA recombination</keyword>
<dbReference type="InterPro" id="IPR050090">
    <property type="entry name" value="Tyrosine_recombinase_XerCD"/>
</dbReference>
<comment type="subunit">
    <text evidence="9">Forms a cyclic heterotetrameric complex composed of two molecules of XerC and two molecules of XerD.</text>
</comment>
<protein>
    <recommendedName>
        <fullName evidence="9">Tyrosine recombinase XerC</fullName>
    </recommendedName>
</protein>
<evidence type="ECO:0000313" key="13">
    <source>
        <dbReference type="Proteomes" id="UP001151081"/>
    </source>
</evidence>
<keyword evidence="2 9" id="KW-0963">Cytoplasm</keyword>
<dbReference type="InterPro" id="IPR002104">
    <property type="entry name" value="Integrase_catalytic"/>
</dbReference>
<feature type="active site" evidence="9">
    <location>
        <position position="331"/>
    </location>
</feature>
<evidence type="ECO:0000256" key="3">
    <source>
        <dbReference type="ARBA" id="ARBA00022618"/>
    </source>
</evidence>
<dbReference type="InterPro" id="IPR013762">
    <property type="entry name" value="Integrase-like_cat_sf"/>
</dbReference>
<dbReference type="PROSITE" id="PS51900">
    <property type="entry name" value="CB"/>
    <property type="match status" value="1"/>
</dbReference>
<dbReference type="Proteomes" id="UP001151081">
    <property type="component" value="Unassembled WGS sequence"/>
</dbReference>
<keyword evidence="4 9" id="KW-0159">Chromosome partition</keyword>
<accession>A0A9X3X2Z7</accession>
<name>A0A9X3X2Z7_9BACT</name>
<dbReference type="EMBL" id="JAGTJJ010000002">
    <property type="protein sequence ID" value="MDC3980416.1"/>
    <property type="molecule type" value="Genomic_DNA"/>
</dbReference>
<evidence type="ECO:0000313" key="12">
    <source>
        <dbReference type="EMBL" id="MDC3980416.1"/>
    </source>
</evidence>
<keyword evidence="13" id="KW-1185">Reference proteome</keyword>
<dbReference type="GO" id="GO:0009037">
    <property type="term" value="F:tyrosine-based site-specific recombinase activity"/>
    <property type="evidence" value="ECO:0007669"/>
    <property type="project" value="UniProtKB-UniRule"/>
</dbReference>
<dbReference type="PROSITE" id="PS51898">
    <property type="entry name" value="TYR_RECOMBINASE"/>
    <property type="match status" value="1"/>
</dbReference>
<comment type="function">
    <text evidence="9">Site-specific tyrosine recombinase, which acts by catalyzing the cutting and rejoining of the recombining DNA molecules. The XerC-XerD complex is essential to convert dimers of the bacterial chromosome into monomers to permit their segregation at cell division. It also contributes to the segregational stability of plasmids.</text>
</comment>
<comment type="similarity">
    <text evidence="9">Belongs to the 'phage' integrase family. XerC subfamily.</text>
</comment>
<feature type="domain" description="Tyr recombinase" evidence="10">
    <location>
        <begin position="188"/>
        <end position="376"/>
    </location>
</feature>
<feature type="active site" evidence="9">
    <location>
        <position position="354"/>
    </location>
</feature>
<comment type="subcellular location">
    <subcellularLocation>
        <location evidence="1 9">Cytoplasm</location>
    </subcellularLocation>
</comment>
<dbReference type="InterPro" id="IPR044068">
    <property type="entry name" value="CB"/>
</dbReference>
<evidence type="ECO:0000256" key="6">
    <source>
        <dbReference type="ARBA" id="ARBA00023125"/>
    </source>
</evidence>
<dbReference type="GO" id="GO:0003677">
    <property type="term" value="F:DNA binding"/>
    <property type="evidence" value="ECO:0007669"/>
    <property type="project" value="UniProtKB-UniRule"/>
</dbReference>
<evidence type="ECO:0000259" key="11">
    <source>
        <dbReference type="PROSITE" id="PS51900"/>
    </source>
</evidence>
<dbReference type="PANTHER" id="PTHR30349:SF77">
    <property type="entry name" value="TYROSINE RECOMBINASE XERC"/>
    <property type="match status" value="1"/>
</dbReference>
<proteinExistence type="inferred from homology"/>
<dbReference type="GO" id="GO:0006313">
    <property type="term" value="P:DNA transposition"/>
    <property type="evidence" value="ECO:0007669"/>
    <property type="project" value="UniProtKB-UniRule"/>
</dbReference>
<feature type="domain" description="Core-binding (CB)" evidence="11">
    <location>
        <begin position="80"/>
        <end position="167"/>
    </location>
</feature>
<evidence type="ECO:0000259" key="10">
    <source>
        <dbReference type="PROSITE" id="PS51898"/>
    </source>
</evidence>
<feature type="active site" description="O-(3'-phospho-DNA)-tyrosine intermediate" evidence="9">
    <location>
        <position position="363"/>
    </location>
</feature>
<dbReference type="Gene3D" id="1.10.150.130">
    <property type="match status" value="1"/>
</dbReference>
<dbReference type="InterPro" id="IPR023009">
    <property type="entry name" value="Tyrosine_recombinase_XerC/XerD"/>
</dbReference>
<keyword evidence="8 9" id="KW-0131">Cell cycle</keyword>
<evidence type="ECO:0000256" key="4">
    <source>
        <dbReference type="ARBA" id="ARBA00022829"/>
    </source>
</evidence>
<dbReference type="CDD" id="cd00798">
    <property type="entry name" value="INT_XerDC_C"/>
    <property type="match status" value="1"/>
</dbReference>
<organism evidence="12 13">
    <name type="scientific">Polyangium jinanense</name>
    <dbReference type="NCBI Taxonomy" id="2829994"/>
    <lineage>
        <taxon>Bacteria</taxon>
        <taxon>Pseudomonadati</taxon>
        <taxon>Myxococcota</taxon>
        <taxon>Polyangia</taxon>
        <taxon>Polyangiales</taxon>
        <taxon>Polyangiaceae</taxon>
        <taxon>Polyangium</taxon>
    </lineage>
</organism>
<evidence type="ECO:0000256" key="8">
    <source>
        <dbReference type="ARBA" id="ARBA00023306"/>
    </source>
</evidence>
<dbReference type="GO" id="GO:0051301">
    <property type="term" value="P:cell division"/>
    <property type="evidence" value="ECO:0007669"/>
    <property type="project" value="UniProtKB-KW"/>
</dbReference>
<dbReference type="InterPro" id="IPR004107">
    <property type="entry name" value="Integrase_SAM-like_N"/>
</dbReference>
<feature type="active site" evidence="9">
    <location>
        <position position="328"/>
    </location>
</feature>
<gene>
    <name evidence="9" type="primary">xerC</name>
    <name evidence="12" type="ORF">KEG57_07930</name>
</gene>
<keyword evidence="3 9" id="KW-0132">Cell division</keyword>
<dbReference type="Pfam" id="PF00589">
    <property type="entry name" value="Phage_integrase"/>
    <property type="match status" value="1"/>
</dbReference>
<keyword evidence="6 9" id="KW-0238">DNA-binding</keyword>
<evidence type="ECO:0000256" key="7">
    <source>
        <dbReference type="ARBA" id="ARBA00023172"/>
    </source>
</evidence>
<evidence type="ECO:0000256" key="5">
    <source>
        <dbReference type="ARBA" id="ARBA00022908"/>
    </source>
</evidence>
<keyword evidence="5 9" id="KW-0229">DNA integration</keyword>
<sequence>MTPAAELLPELVAAVECLAFHRFPEEQSTRSLPRKASFRGTFRFGPVDRWGPSSLCPGAGGDATGRAVKSAVPENAAKGAGLEEAVARFVRHLGEERRASPHTVAAYRRDLAQLVAHVQERRGRVRGPGDLDVFVLRGFLGQLARTHAPPSIGRKIAAVRAFLRWLERRGEIEKNPAAELELPKVRRPMPTFVNADAAAEVVEAPDEATAEGQRDRAILEVLYGSGLRVSELVGLDVGDVEIEADGGRARVLGKGRKERIVPFGSHARAALVRWLGRREELRNPKTGALDERALFVSRLGRRISVRQVQHLVHRYGALGAGRADLHPHALRHTFATHLLDGGADLRAIQKMLGHTSLSTTQRYAHVSIDHLTRVYDAAHPLAKRGAPRARNKG</sequence>
<feature type="active site" evidence="9">
    <location>
        <position position="228"/>
    </location>
</feature>
<dbReference type="Gene3D" id="1.10.443.10">
    <property type="entry name" value="Intergrase catalytic core"/>
    <property type="match status" value="1"/>
</dbReference>
<feature type="active site" evidence="9">
    <location>
        <position position="254"/>
    </location>
</feature>
<evidence type="ECO:0000256" key="1">
    <source>
        <dbReference type="ARBA" id="ARBA00004496"/>
    </source>
</evidence>
<dbReference type="SUPFAM" id="SSF47823">
    <property type="entry name" value="lambda integrase-like, N-terminal domain"/>
    <property type="match status" value="1"/>
</dbReference>
<dbReference type="InterPro" id="IPR010998">
    <property type="entry name" value="Integrase_recombinase_N"/>
</dbReference>
<evidence type="ECO:0000256" key="2">
    <source>
        <dbReference type="ARBA" id="ARBA00022490"/>
    </source>
</evidence>